<evidence type="ECO:0000256" key="8">
    <source>
        <dbReference type="HAMAP-Rule" id="MF_01416"/>
    </source>
</evidence>
<dbReference type="RefSeq" id="WP_125983153.1">
    <property type="nucleotide sequence ID" value="NZ_NGJS01000002.1"/>
</dbReference>
<dbReference type="OrthoDB" id="9786633at2"/>
<proteinExistence type="inferred from homology"/>
<keyword evidence="8" id="KW-1003">Cell membrane</keyword>
<sequence>MMNRQYAVARTYGKALFTEAIELKELAEVYQEVLQLREVYHRVPDLGEILSDDRLSGYEKVNIVKDLENSFGNTVSKFIHAVYDYGRMADMPEIIDEFEKLYYEHFGIMVVDVTTAVALTMDQRHELEDRLAKRLNANKVVLRPRLDPKIMGGIIIEAEHRIIDQSVRSQLERVHADLLS</sequence>
<dbReference type="PANTHER" id="PTHR11910">
    <property type="entry name" value="ATP SYNTHASE DELTA CHAIN"/>
    <property type="match status" value="1"/>
</dbReference>
<comment type="similarity">
    <text evidence="8">Belongs to the ATPase delta chain family.</text>
</comment>
<evidence type="ECO:0000256" key="6">
    <source>
        <dbReference type="ARBA" id="ARBA00023196"/>
    </source>
</evidence>
<dbReference type="SUPFAM" id="SSF47928">
    <property type="entry name" value="N-terminal domain of the delta subunit of the F1F0-ATP synthase"/>
    <property type="match status" value="1"/>
</dbReference>
<keyword evidence="10" id="KW-1185">Reference proteome</keyword>
<keyword evidence="4 8" id="KW-0406">Ion transport</keyword>
<evidence type="ECO:0000313" key="9">
    <source>
        <dbReference type="EMBL" id="RSU00201.1"/>
    </source>
</evidence>
<accession>A0A430A1B8</accession>
<dbReference type="InterPro" id="IPR000711">
    <property type="entry name" value="ATPase_OSCP/dsu"/>
</dbReference>
<dbReference type="PROSITE" id="PS00389">
    <property type="entry name" value="ATPASE_DELTA"/>
    <property type="match status" value="1"/>
</dbReference>
<dbReference type="NCBIfam" id="TIGR01145">
    <property type="entry name" value="ATP_synt_delta"/>
    <property type="match status" value="1"/>
</dbReference>
<dbReference type="GO" id="GO:0045259">
    <property type="term" value="C:proton-transporting ATP synthase complex"/>
    <property type="evidence" value="ECO:0007669"/>
    <property type="project" value="UniProtKB-KW"/>
</dbReference>
<dbReference type="EMBL" id="NGJS01000002">
    <property type="protein sequence ID" value="RSU00201.1"/>
    <property type="molecule type" value="Genomic_DNA"/>
</dbReference>
<dbReference type="AlphaFoldDB" id="A0A430A1B8"/>
<comment type="caution">
    <text evidence="9">The sequence shown here is derived from an EMBL/GenBank/DDBJ whole genome shotgun (WGS) entry which is preliminary data.</text>
</comment>
<evidence type="ECO:0000313" key="10">
    <source>
        <dbReference type="Proteomes" id="UP000287857"/>
    </source>
</evidence>
<dbReference type="GO" id="GO:0046933">
    <property type="term" value="F:proton-transporting ATP synthase activity, rotational mechanism"/>
    <property type="evidence" value="ECO:0007669"/>
    <property type="project" value="UniProtKB-UniRule"/>
</dbReference>
<keyword evidence="7 8" id="KW-0066">ATP synthesis</keyword>
<dbReference type="GO" id="GO:0005886">
    <property type="term" value="C:plasma membrane"/>
    <property type="evidence" value="ECO:0007669"/>
    <property type="project" value="UniProtKB-SubCell"/>
</dbReference>
<comment type="function">
    <text evidence="8">This protein is part of the stalk that links CF(0) to CF(1). It either transmits conformational changes from CF(0) to CF(1) or is implicated in proton conduction.</text>
</comment>
<organism evidence="9 10">
    <name type="scientific">Vagococcus vulneris</name>
    <dbReference type="NCBI Taxonomy" id="1977869"/>
    <lineage>
        <taxon>Bacteria</taxon>
        <taxon>Bacillati</taxon>
        <taxon>Bacillota</taxon>
        <taxon>Bacilli</taxon>
        <taxon>Lactobacillales</taxon>
        <taxon>Enterococcaceae</taxon>
        <taxon>Vagococcus</taxon>
    </lineage>
</organism>
<dbReference type="PRINTS" id="PR00125">
    <property type="entry name" value="ATPASEDELTA"/>
</dbReference>
<dbReference type="HAMAP" id="MF_01416">
    <property type="entry name" value="ATP_synth_delta_bact"/>
    <property type="match status" value="1"/>
</dbReference>
<reference evidence="9 10" key="1">
    <citation type="submission" date="2017-05" db="EMBL/GenBank/DDBJ databases">
        <title>Vagococcus spp. assemblies.</title>
        <authorList>
            <person name="Gulvik C.A."/>
        </authorList>
    </citation>
    <scope>NUCLEOTIDE SEQUENCE [LARGE SCALE GENOMIC DNA]</scope>
    <source>
        <strain evidence="9 10">SS1995</strain>
    </source>
</reference>
<evidence type="ECO:0000256" key="2">
    <source>
        <dbReference type="ARBA" id="ARBA00022448"/>
    </source>
</evidence>
<dbReference type="Pfam" id="PF00213">
    <property type="entry name" value="OSCP"/>
    <property type="match status" value="1"/>
</dbReference>
<keyword evidence="5 8" id="KW-0472">Membrane</keyword>
<evidence type="ECO:0000256" key="4">
    <source>
        <dbReference type="ARBA" id="ARBA00023065"/>
    </source>
</evidence>
<evidence type="ECO:0000256" key="7">
    <source>
        <dbReference type="ARBA" id="ARBA00023310"/>
    </source>
</evidence>
<keyword evidence="2 8" id="KW-0813">Transport</keyword>
<evidence type="ECO:0000256" key="3">
    <source>
        <dbReference type="ARBA" id="ARBA00022781"/>
    </source>
</evidence>
<name>A0A430A1B8_9ENTE</name>
<comment type="function">
    <text evidence="8">F(1)F(0) ATP synthase produces ATP from ADP in the presence of a proton or sodium gradient. F-type ATPases consist of two structural domains, F(1) containing the extramembraneous catalytic core and F(0) containing the membrane proton channel, linked together by a central stalk and a peripheral stalk. During catalysis, ATP synthesis in the catalytic domain of F(1) is coupled via a rotary mechanism of the central stalk subunits to proton translocation.</text>
</comment>
<dbReference type="InterPro" id="IPR020781">
    <property type="entry name" value="ATPase_OSCP/d_CS"/>
</dbReference>
<keyword evidence="6 8" id="KW-0139">CF(1)</keyword>
<evidence type="ECO:0000256" key="1">
    <source>
        <dbReference type="ARBA" id="ARBA00004370"/>
    </source>
</evidence>
<dbReference type="Proteomes" id="UP000287857">
    <property type="component" value="Unassembled WGS sequence"/>
</dbReference>
<dbReference type="Gene3D" id="1.10.520.20">
    <property type="entry name" value="N-terminal domain of the delta subunit of the F1F0-ATP synthase"/>
    <property type="match status" value="1"/>
</dbReference>
<gene>
    <name evidence="8" type="primary">atpH</name>
    <name evidence="9" type="ORF">CBF37_02585</name>
</gene>
<evidence type="ECO:0000256" key="5">
    <source>
        <dbReference type="ARBA" id="ARBA00023136"/>
    </source>
</evidence>
<keyword evidence="3 8" id="KW-0375">Hydrogen ion transport</keyword>
<protein>
    <recommendedName>
        <fullName evidence="8">ATP synthase subunit delta</fullName>
    </recommendedName>
    <alternativeName>
        <fullName evidence="8">ATP synthase F(1) sector subunit delta</fullName>
    </alternativeName>
    <alternativeName>
        <fullName evidence="8">F-type ATPase subunit delta</fullName>
        <shortName evidence="8">F-ATPase subunit delta</shortName>
    </alternativeName>
</protein>
<comment type="subcellular location">
    <subcellularLocation>
        <location evidence="8">Cell membrane</location>
        <topology evidence="8">Peripheral membrane protein</topology>
    </subcellularLocation>
    <subcellularLocation>
        <location evidence="1">Membrane</location>
    </subcellularLocation>
</comment>
<dbReference type="InterPro" id="IPR026015">
    <property type="entry name" value="ATP_synth_OSCP/delta_N_sf"/>
</dbReference>